<evidence type="ECO:0000256" key="1">
    <source>
        <dbReference type="ARBA" id="ARBA00009156"/>
    </source>
</evidence>
<keyword evidence="2 4" id="KW-0808">Transferase</keyword>
<feature type="domain" description="Carbohydrate kinase FGGY C-terminal" evidence="6">
    <location>
        <begin position="284"/>
        <end position="440"/>
    </location>
</feature>
<dbReference type="PROSITE" id="PS00445">
    <property type="entry name" value="FGGY_KINASES_2"/>
    <property type="match status" value="1"/>
</dbReference>
<dbReference type="GO" id="GO:0016301">
    <property type="term" value="F:kinase activity"/>
    <property type="evidence" value="ECO:0007669"/>
    <property type="project" value="UniProtKB-KW"/>
</dbReference>
<evidence type="ECO:0000256" key="4">
    <source>
        <dbReference type="RuleBase" id="RU003733"/>
    </source>
</evidence>
<dbReference type="CDD" id="cd07805">
    <property type="entry name" value="ASKHA_NBD_FGGY_CvXK-like"/>
    <property type="match status" value="1"/>
</dbReference>
<dbReference type="InterPro" id="IPR018484">
    <property type="entry name" value="FGGY_N"/>
</dbReference>
<evidence type="ECO:0000313" key="8">
    <source>
        <dbReference type="Proteomes" id="UP001597519"/>
    </source>
</evidence>
<dbReference type="Pfam" id="PF02782">
    <property type="entry name" value="FGGY_C"/>
    <property type="match status" value="1"/>
</dbReference>
<accession>A0ABW5WT06</accession>
<dbReference type="InterPro" id="IPR043129">
    <property type="entry name" value="ATPase_NBD"/>
</dbReference>
<evidence type="ECO:0000259" key="5">
    <source>
        <dbReference type="Pfam" id="PF00370"/>
    </source>
</evidence>
<dbReference type="SUPFAM" id="SSF53067">
    <property type="entry name" value="Actin-like ATPase domain"/>
    <property type="match status" value="2"/>
</dbReference>
<keyword evidence="8" id="KW-1185">Reference proteome</keyword>
<sequence length="494" mass="54543">MREYIAVFDIGTSSVKGVLVDRSAAVTGDCSVPVNTYYGDNKEVEQSPSEWLEAVKKITDYWWRNTAVKPSEVTAVTFSGQMEDVIPIADGKCDRAVLYSDTRAVEEAEYINKVCPDLASKSGNTVKSSTPLAKILWLKSHQQEIYHEAESFVFSSKDFIIYKMTGRKVTDPVTASTTGMMNLKSGKWMPDLLNLFNIKKTVLPEILKPEENTGFITDSASDETGFLTTTKVLAGSGDAAASTLGAGAVNKGDMYFYIGTTGWAAAVDTTIRDTAESVFVLSHMKTGMYITIAPLLNAGNVHQWALDFLIGSSDTDRYELFDSLVNESPPGSNNLLFLPYIHGERCPVHDHQAKGAFVGISPTVNKSDFARSVIEGICFSYKQIIEETLPLRSKKYINLIGGGAESTVWCQILSDITGEVIRVPAYSEYLTALGAASSAFIHNGWTEDYQSFSESICADESAIYYYPVEENSELYSEQYKYFLNMYPGVKDIFY</sequence>
<reference evidence="8" key="1">
    <citation type="journal article" date="2019" name="Int. J. Syst. Evol. Microbiol.">
        <title>The Global Catalogue of Microorganisms (GCM) 10K type strain sequencing project: providing services to taxonomists for standard genome sequencing and annotation.</title>
        <authorList>
            <consortium name="The Broad Institute Genomics Platform"/>
            <consortium name="The Broad Institute Genome Sequencing Center for Infectious Disease"/>
            <person name="Wu L."/>
            <person name="Ma J."/>
        </authorList>
    </citation>
    <scope>NUCLEOTIDE SEQUENCE [LARGE SCALE GENOMIC DNA]</scope>
    <source>
        <strain evidence="8">KCTC 33575</strain>
    </source>
</reference>
<dbReference type="EMBL" id="JBHUOQ010000001">
    <property type="protein sequence ID" value="MFD2829459.1"/>
    <property type="molecule type" value="Genomic_DNA"/>
</dbReference>
<dbReference type="EC" id="2.7.1.-" evidence="7"/>
<evidence type="ECO:0000259" key="6">
    <source>
        <dbReference type="Pfam" id="PF02782"/>
    </source>
</evidence>
<keyword evidence="3 4" id="KW-0418">Kinase</keyword>
<evidence type="ECO:0000313" key="7">
    <source>
        <dbReference type="EMBL" id="MFD2829459.1"/>
    </source>
</evidence>
<comment type="caution">
    <text evidence="7">The sequence shown here is derived from an EMBL/GenBank/DDBJ whole genome shotgun (WGS) entry which is preliminary data.</text>
</comment>
<dbReference type="PANTHER" id="PTHR43095">
    <property type="entry name" value="SUGAR KINASE"/>
    <property type="match status" value="1"/>
</dbReference>
<name>A0ABW5WT06_9STAP</name>
<feature type="domain" description="Carbohydrate kinase FGGY N-terminal" evidence="5">
    <location>
        <begin position="4"/>
        <end position="245"/>
    </location>
</feature>
<dbReference type="Pfam" id="PF00370">
    <property type="entry name" value="FGGY_N"/>
    <property type="match status" value="1"/>
</dbReference>
<dbReference type="Gene3D" id="3.30.420.40">
    <property type="match status" value="2"/>
</dbReference>
<comment type="similarity">
    <text evidence="1 4">Belongs to the FGGY kinase family.</text>
</comment>
<proteinExistence type="inferred from homology"/>
<dbReference type="PIRSF" id="PIRSF000538">
    <property type="entry name" value="GlpK"/>
    <property type="match status" value="1"/>
</dbReference>
<dbReference type="InterPro" id="IPR050406">
    <property type="entry name" value="FGGY_Carb_Kinase"/>
</dbReference>
<dbReference type="InterPro" id="IPR000577">
    <property type="entry name" value="Carb_kinase_FGGY"/>
</dbReference>
<dbReference type="PANTHER" id="PTHR43095:SF5">
    <property type="entry name" value="XYLULOSE KINASE"/>
    <property type="match status" value="1"/>
</dbReference>
<dbReference type="RefSeq" id="WP_377771475.1">
    <property type="nucleotide sequence ID" value="NZ_JBHUOQ010000001.1"/>
</dbReference>
<dbReference type="InterPro" id="IPR018483">
    <property type="entry name" value="Carb_kinase_FGGY_CS"/>
</dbReference>
<gene>
    <name evidence="7" type="ORF">ACFSX4_03200</name>
</gene>
<dbReference type="Proteomes" id="UP001597519">
    <property type="component" value="Unassembled WGS sequence"/>
</dbReference>
<dbReference type="InterPro" id="IPR018485">
    <property type="entry name" value="FGGY_C"/>
</dbReference>
<protein>
    <submittedName>
        <fullName evidence="7">FGGY-family carbohydrate kinase</fullName>
        <ecNumber evidence="7">2.7.1.-</ecNumber>
    </submittedName>
</protein>
<evidence type="ECO:0000256" key="3">
    <source>
        <dbReference type="ARBA" id="ARBA00022777"/>
    </source>
</evidence>
<evidence type="ECO:0000256" key="2">
    <source>
        <dbReference type="ARBA" id="ARBA00022679"/>
    </source>
</evidence>
<organism evidence="7 8">
    <name type="scientific">Corticicoccus populi</name>
    <dbReference type="NCBI Taxonomy" id="1812821"/>
    <lineage>
        <taxon>Bacteria</taxon>
        <taxon>Bacillati</taxon>
        <taxon>Bacillota</taxon>
        <taxon>Bacilli</taxon>
        <taxon>Bacillales</taxon>
        <taxon>Staphylococcaceae</taxon>
        <taxon>Corticicoccus</taxon>
    </lineage>
</organism>